<evidence type="ECO:0000313" key="8">
    <source>
        <dbReference type="Proteomes" id="UP000095287"/>
    </source>
</evidence>
<dbReference type="SUPFAM" id="SSF50494">
    <property type="entry name" value="Trypsin-like serine proteases"/>
    <property type="match status" value="1"/>
</dbReference>
<keyword evidence="5" id="KW-1015">Disulfide bond</keyword>
<feature type="domain" description="Peptidase S1" evidence="7">
    <location>
        <begin position="1"/>
        <end position="223"/>
    </location>
</feature>
<evidence type="ECO:0000313" key="9">
    <source>
        <dbReference type="WBParaSite" id="L893_g6180.t1"/>
    </source>
</evidence>
<dbReference type="InterPro" id="IPR050430">
    <property type="entry name" value="Peptidase_S1"/>
</dbReference>
<protein>
    <submittedName>
        <fullName evidence="9">Peptidase S1 domain-containing protein</fullName>
    </submittedName>
</protein>
<evidence type="ECO:0000256" key="1">
    <source>
        <dbReference type="ARBA" id="ARBA00007664"/>
    </source>
</evidence>
<dbReference type="Proteomes" id="UP000095287">
    <property type="component" value="Unplaced"/>
</dbReference>
<keyword evidence="3 6" id="KW-0378">Hydrolase</keyword>
<dbReference type="InterPro" id="IPR001314">
    <property type="entry name" value="Peptidase_S1A"/>
</dbReference>
<dbReference type="PANTHER" id="PTHR24276">
    <property type="entry name" value="POLYSERASE-RELATED"/>
    <property type="match status" value="1"/>
</dbReference>
<reference evidence="9" key="1">
    <citation type="submission" date="2016-11" db="UniProtKB">
        <authorList>
            <consortium name="WormBaseParasite"/>
        </authorList>
    </citation>
    <scope>IDENTIFICATION</scope>
</reference>
<dbReference type="Pfam" id="PF00089">
    <property type="entry name" value="Trypsin"/>
    <property type="match status" value="1"/>
</dbReference>
<evidence type="ECO:0000259" key="7">
    <source>
        <dbReference type="PROSITE" id="PS50240"/>
    </source>
</evidence>
<dbReference type="InterPro" id="IPR009003">
    <property type="entry name" value="Peptidase_S1_PA"/>
</dbReference>
<dbReference type="SMART" id="SM00020">
    <property type="entry name" value="Tryp_SPc"/>
    <property type="match status" value="1"/>
</dbReference>
<proteinExistence type="inferred from homology"/>
<accession>A0A1I8AJA7</accession>
<comment type="similarity">
    <text evidence="1">Belongs to the peptidase S1 family.</text>
</comment>
<evidence type="ECO:0000256" key="6">
    <source>
        <dbReference type="RuleBase" id="RU363034"/>
    </source>
</evidence>
<organism evidence="8 9">
    <name type="scientific">Steinernema glaseri</name>
    <dbReference type="NCBI Taxonomy" id="37863"/>
    <lineage>
        <taxon>Eukaryota</taxon>
        <taxon>Metazoa</taxon>
        <taxon>Ecdysozoa</taxon>
        <taxon>Nematoda</taxon>
        <taxon>Chromadorea</taxon>
        <taxon>Rhabditida</taxon>
        <taxon>Tylenchina</taxon>
        <taxon>Panagrolaimomorpha</taxon>
        <taxon>Strongyloidoidea</taxon>
        <taxon>Steinernematidae</taxon>
        <taxon>Steinernema</taxon>
    </lineage>
</organism>
<dbReference type="PANTHER" id="PTHR24276:SF98">
    <property type="entry name" value="FI18310P1-RELATED"/>
    <property type="match status" value="1"/>
</dbReference>
<dbReference type="AlphaFoldDB" id="A0A1I8AJA7"/>
<dbReference type="PROSITE" id="PS00135">
    <property type="entry name" value="TRYPSIN_SER"/>
    <property type="match status" value="1"/>
</dbReference>
<dbReference type="InterPro" id="IPR001254">
    <property type="entry name" value="Trypsin_dom"/>
</dbReference>
<evidence type="ECO:0000256" key="2">
    <source>
        <dbReference type="ARBA" id="ARBA00022670"/>
    </source>
</evidence>
<keyword evidence="4 6" id="KW-0720">Serine protease</keyword>
<dbReference type="GO" id="GO:0004252">
    <property type="term" value="F:serine-type endopeptidase activity"/>
    <property type="evidence" value="ECO:0007669"/>
    <property type="project" value="InterPro"/>
</dbReference>
<evidence type="ECO:0000256" key="4">
    <source>
        <dbReference type="ARBA" id="ARBA00022825"/>
    </source>
</evidence>
<sequence length="232" mass="25738">MVAFQAIDREFCGGTIVGGSWILTAAHCVLRTYDNFVRTEDLFIRVGHGTRDEEVYPVRRIVVSRMFNITTFRHDIALIQKFRFRNPSESPATSNAFVSRRTTYHQEGPPRQWVSDTQVGSTCVSPHDQHSVGGVFSASRRLMEVTGRVKPSKCRHPNFHQKENLCFVADDASVCDGDSGGPLLSGSFQVGIVSRALTTCPPEGPGIFTKVPYYCDAIKRLTDGDVACGRCF</sequence>
<keyword evidence="2 6" id="KW-0645">Protease</keyword>
<dbReference type="PROSITE" id="PS50240">
    <property type="entry name" value="TRYPSIN_DOM"/>
    <property type="match status" value="1"/>
</dbReference>
<dbReference type="GO" id="GO:0006508">
    <property type="term" value="P:proteolysis"/>
    <property type="evidence" value="ECO:0007669"/>
    <property type="project" value="UniProtKB-KW"/>
</dbReference>
<dbReference type="InterPro" id="IPR043504">
    <property type="entry name" value="Peptidase_S1_PA_chymotrypsin"/>
</dbReference>
<name>A0A1I8AJA7_9BILA</name>
<keyword evidence="8" id="KW-1185">Reference proteome</keyword>
<dbReference type="Gene3D" id="2.40.10.10">
    <property type="entry name" value="Trypsin-like serine proteases"/>
    <property type="match status" value="2"/>
</dbReference>
<dbReference type="PROSITE" id="PS00134">
    <property type="entry name" value="TRYPSIN_HIS"/>
    <property type="match status" value="1"/>
</dbReference>
<dbReference type="WBParaSite" id="L893_g6180.t1">
    <property type="protein sequence ID" value="L893_g6180.t1"/>
    <property type="gene ID" value="L893_g6180"/>
</dbReference>
<dbReference type="InterPro" id="IPR033116">
    <property type="entry name" value="TRYPSIN_SER"/>
</dbReference>
<dbReference type="InterPro" id="IPR018114">
    <property type="entry name" value="TRYPSIN_HIS"/>
</dbReference>
<evidence type="ECO:0000256" key="3">
    <source>
        <dbReference type="ARBA" id="ARBA00022801"/>
    </source>
</evidence>
<evidence type="ECO:0000256" key="5">
    <source>
        <dbReference type="ARBA" id="ARBA00023157"/>
    </source>
</evidence>
<dbReference type="PRINTS" id="PR00722">
    <property type="entry name" value="CHYMOTRYPSIN"/>
</dbReference>